<accession>A0A699RCH1</accession>
<feature type="non-terminal residue" evidence="1">
    <location>
        <position position="1"/>
    </location>
</feature>
<evidence type="ECO:0000313" key="1">
    <source>
        <dbReference type="EMBL" id="GFC84190.1"/>
    </source>
</evidence>
<sequence>APHVRGRHPAGGRIVLHVRDHADRRADRGEGVQLGQHHVARRTHVRDANAVCRGFRDPLHHRRVLRADAGHRAG</sequence>
<comment type="caution">
    <text evidence="1">The sequence shown here is derived from an EMBL/GenBank/DDBJ whole genome shotgun (WGS) entry which is preliminary data.</text>
</comment>
<gene>
    <name evidence="1" type="ORF">Tci_856160</name>
</gene>
<reference evidence="1" key="1">
    <citation type="journal article" date="2019" name="Sci. Rep.">
        <title>Draft genome of Tanacetum cinerariifolium, the natural source of mosquito coil.</title>
        <authorList>
            <person name="Yamashiro T."/>
            <person name="Shiraishi A."/>
            <person name="Satake H."/>
            <person name="Nakayama K."/>
        </authorList>
    </citation>
    <scope>NUCLEOTIDE SEQUENCE</scope>
</reference>
<dbReference type="AlphaFoldDB" id="A0A699RCH1"/>
<dbReference type="EMBL" id="BKCJ011093405">
    <property type="protein sequence ID" value="GFC84190.1"/>
    <property type="molecule type" value="Genomic_DNA"/>
</dbReference>
<name>A0A699RCH1_TANCI</name>
<organism evidence="1">
    <name type="scientific">Tanacetum cinerariifolium</name>
    <name type="common">Dalmatian daisy</name>
    <name type="synonym">Chrysanthemum cinerariifolium</name>
    <dbReference type="NCBI Taxonomy" id="118510"/>
    <lineage>
        <taxon>Eukaryota</taxon>
        <taxon>Viridiplantae</taxon>
        <taxon>Streptophyta</taxon>
        <taxon>Embryophyta</taxon>
        <taxon>Tracheophyta</taxon>
        <taxon>Spermatophyta</taxon>
        <taxon>Magnoliopsida</taxon>
        <taxon>eudicotyledons</taxon>
        <taxon>Gunneridae</taxon>
        <taxon>Pentapetalae</taxon>
        <taxon>asterids</taxon>
        <taxon>campanulids</taxon>
        <taxon>Asterales</taxon>
        <taxon>Asteraceae</taxon>
        <taxon>Asteroideae</taxon>
        <taxon>Anthemideae</taxon>
        <taxon>Anthemidinae</taxon>
        <taxon>Tanacetum</taxon>
    </lineage>
</organism>
<proteinExistence type="predicted"/>
<protein>
    <submittedName>
        <fullName evidence="1">Uncharacterized protein</fullName>
    </submittedName>
</protein>